<protein>
    <submittedName>
        <fullName evidence="2">Uncharacterized protein</fullName>
    </submittedName>
</protein>
<feature type="region of interest" description="Disordered" evidence="1">
    <location>
        <begin position="65"/>
        <end position="98"/>
    </location>
</feature>
<proteinExistence type="predicted"/>
<evidence type="ECO:0000256" key="1">
    <source>
        <dbReference type="SAM" id="MobiDB-lite"/>
    </source>
</evidence>
<comment type="caution">
    <text evidence="2">The sequence shown here is derived from an EMBL/GenBank/DDBJ whole genome shotgun (WGS) entry which is preliminary data.</text>
</comment>
<accession>A0A8T0N571</accession>
<evidence type="ECO:0000313" key="3">
    <source>
        <dbReference type="Proteomes" id="UP000823388"/>
    </source>
</evidence>
<name>A0A8T0N571_PANVG</name>
<sequence length="197" mass="21293">MPAYHVKTEMFKLAYNCVRENGICPRRERVRPVAPPASAREPKGVSTGWVTVVVSSSFWAAARPRPAHAEHHLRVSSRAPSTRRRPSTSPSDTRRMVRPLRSTDRWAEHANVLSCCVPRRAVSTPSAAVAPVAGVGLAVEDKRACDMISMPAQSGPTSNLRDGVATGQNGVRGPSIRHGPTTQKGFAPVQALSLAWM</sequence>
<reference evidence="2" key="1">
    <citation type="submission" date="2020-05" db="EMBL/GenBank/DDBJ databases">
        <title>WGS assembly of Panicum virgatum.</title>
        <authorList>
            <person name="Lovell J.T."/>
            <person name="Jenkins J."/>
            <person name="Shu S."/>
            <person name="Juenger T.E."/>
            <person name="Schmutz J."/>
        </authorList>
    </citation>
    <scope>NUCLEOTIDE SEQUENCE</scope>
    <source>
        <strain evidence="2">AP13</strain>
    </source>
</reference>
<keyword evidence="3" id="KW-1185">Reference proteome</keyword>
<dbReference type="EMBL" id="CM029054">
    <property type="protein sequence ID" value="KAG2542196.1"/>
    <property type="molecule type" value="Genomic_DNA"/>
</dbReference>
<gene>
    <name evidence="2" type="ORF">PVAP13_9NG851078</name>
</gene>
<organism evidence="2 3">
    <name type="scientific">Panicum virgatum</name>
    <name type="common">Blackwell switchgrass</name>
    <dbReference type="NCBI Taxonomy" id="38727"/>
    <lineage>
        <taxon>Eukaryota</taxon>
        <taxon>Viridiplantae</taxon>
        <taxon>Streptophyta</taxon>
        <taxon>Embryophyta</taxon>
        <taxon>Tracheophyta</taxon>
        <taxon>Spermatophyta</taxon>
        <taxon>Magnoliopsida</taxon>
        <taxon>Liliopsida</taxon>
        <taxon>Poales</taxon>
        <taxon>Poaceae</taxon>
        <taxon>PACMAD clade</taxon>
        <taxon>Panicoideae</taxon>
        <taxon>Panicodae</taxon>
        <taxon>Paniceae</taxon>
        <taxon>Panicinae</taxon>
        <taxon>Panicum</taxon>
        <taxon>Panicum sect. Hiantes</taxon>
    </lineage>
</organism>
<dbReference type="Proteomes" id="UP000823388">
    <property type="component" value="Chromosome 9N"/>
</dbReference>
<dbReference type="AlphaFoldDB" id="A0A8T0N571"/>
<evidence type="ECO:0000313" key="2">
    <source>
        <dbReference type="EMBL" id="KAG2542196.1"/>
    </source>
</evidence>